<accession>A0A936ZJW4</accession>
<keyword evidence="1" id="KW-0175">Coiled coil</keyword>
<evidence type="ECO:0000259" key="2">
    <source>
        <dbReference type="Pfam" id="PF01814"/>
    </source>
</evidence>
<organism evidence="4 5">
    <name type="scientific">Microvirga aerilata</name>
    <dbReference type="NCBI Taxonomy" id="670292"/>
    <lineage>
        <taxon>Bacteria</taxon>
        <taxon>Pseudomonadati</taxon>
        <taxon>Pseudomonadota</taxon>
        <taxon>Alphaproteobacteria</taxon>
        <taxon>Hyphomicrobiales</taxon>
        <taxon>Methylobacteriaceae</taxon>
        <taxon>Microvirga</taxon>
    </lineage>
</organism>
<feature type="domain" description="Phasin" evidence="3">
    <location>
        <begin position="244"/>
        <end position="334"/>
    </location>
</feature>
<dbReference type="AlphaFoldDB" id="A0A936ZJW4"/>
<dbReference type="PANTHER" id="PTHR35585">
    <property type="entry name" value="HHE DOMAIN PROTEIN (AFU_ORTHOLOGUE AFUA_4G00730)"/>
    <property type="match status" value="1"/>
</dbReference>
<feature type="coiled-coil region" evidence="1">
    <location>
        <begin position="144"/>
        <end position="171"/>
    </location>
</feature>
<feature type="non-terminal residue" evidence="4">
    <location>
        <position position="1"/>
    </location>
</feature>
<dbReference type="Pfam" id="PF01814">
    <property type="entry name" value="Hemerythrin"/>
    <property type="match status" value="1"/>
</dbReference>
<dbReference type="InterPro" id="IPR018968">
    <property type="entry name" value="Phasin"/>
</dbReference>
<evidence type="ECO:0000313" key="4">
    <source>
        <dbReference type="EMBL" id="MBL0408567.1"/>
    </source>
</evidence>
<dbReference type="InterPro" id="IPR012312">
    <property type="entry name" value="Hemerythrin-like"/>
</dbReference>
<dbReference type="EMBL" id="JAEQMY010000294">
    <property type="protein sequence ID" value="MBL0408567.1"/>
    <property type="molecule type" value="Genomic_DNA"/>
</dbReference>
<proteinExistence type="predicted"/>
<comment type="caution">
    <text evidence="4">The sequence shown here is derived from an EMBL/GenBank/DDBJ whole genome shotgun (WGS) entry which is preliminary data.</text>
</comment>
<name>A0A936ZJW4_9HYPH</name>
<dbReference type="Pfam" id="PF09361">
    <property type="entry name" value="Phasin_2"/>
    <property type="match status" value="1"/>
</dbReference>
<sequence length="348" mass="38618">LRKSAPTSESQVIARIQISLGQALSQTPPDKANELFERLLATSDNAAKTRERLLSDLKEELDLLANLQEQYLFPVLSKHRMQDLVQEAIQDNQETSALLAELDGMPKNNGEFLSKVAELKKAFQQHIRDDKKELLPAVLKVLSDEEAEAVAEQVKDEMASVEEAKQAETKRAREQVESVHQVAENLTDTVQTGVEGAQTAVRTMQEAVQTGLSTASELARLTTDQAMQLFNPGKRDAQSLGDETARNLQAVAQAGTVLARGVQDVSREWFELSQKRLQMNLDGLRSLAQCRSVPDFMAAQTSLIRDNLEQTLDNSRRMAQLTQQLADEASRTVTIQAERSLQRVSRAA</sequence>
<evidence type="ECO:0000313" key="5">
    <source>
        <dbReference type="Proteomes" id="UP000605848"/>
    </source>
</evidence>
<dbReference type="RefSeq" id="WP_202066548.1">
    <property type="nucleotide sequence ID" value="NZ_JAEQMY010000294.1"/>
</dbReference>
<keyword evidence="5" id="KW-1185">Reference proteome</keyword>
<protein>
    <submittedName>
        <fullName evidence="4">Phasin family protein</fullName>
    </submittedName>
</protein>
<feature type="domain" description="Hemerythrin-like" evidence="2">
    <location>
        <begin position="32"/>
        <end position="137"/>
    </location>
</feature>
<gene>
    <name evidence="4" type="ORF">JKG68_32440</name>
</gene>
<evidence type="ECO:0000259" key="3">
    <source>
        <dbReference type="Pfam" id="PF09361"/>
    </source>
</evidence>
<dbReference type="Proteomes" id="UP000605848">
    <property type="component" value="Unassembled WGS sequence"/>
</dbReference>
<dbReference type="Gene3D" id="1.20.120.520">
    <property type="entry name" value="nmb1532 protein domain like"/>
    <property type="match status" value="1"/>
</dbReference>
<evidence type="ECO:0000256" key="1">
    <source>
        <dbReference type="SAM" id="Coils"/>
    </source>
</evidence>
<dbReference type="PANTHER" id="PTHR35585:SF1">
    <property type="entry name" value="HHE DOMAIN PROTEIN (AFU_ORTHOLOGUE AFUA_4G00730)"/>
    <property type="match status" value="1"/>
</dbReference>
<reference evidence="4" key="1">
    <citation type="submission" date="2021-01" db="EMBL/GenBank/DDBJ databases">
        <title>Microvirga sp.</title>
        <authorList>
            <person name="Kim M.K."/>
        </authorList>
    </citation>
    <scope>NUCLEOTIDE SEQUENCE</scope>
    <source>
        <strain evidence="4">5420S-16</strain>
    </source>
</reference>